<sequence>MDSSEQELDREPLISGAETSGANGSLKSSLQKCIPCNCCWPWFTNTDQSEMESTRPEPIEASNNNSRQQQATNTIIKFLRGEVEGPNWKMLRAAVMIRLSLRQSR</sequence>
<reference evidence="2 3" key="1">
    <citation type="submission" date="2024-09" db="EMBL/GenBank/DDBJ databases">
        <title>Chromosome-scale assembly of Riccia fluitans.</title>
        <authorList>
            <person name="Paukszto L."/>
            <person name="Sawicki J."/>
            <person name="Karawczyk K."/>
            <person name="Piernik-Szablinska J."/>
            <person name="Szczecinska M."/>
            <person name="Mazdziarz M."/>
        </authorList>
    </citation>
    <scope>NUCLEOTIDE SEQUENCE [LARGE SCALE GENOMIC DNA]</scope>
    <source>
        <strain evidence="2">Rf_01</strain>
        <tissue evidence="2">Aerial parts of the thallus</tissue>
    </source>
</reference>
<proteinExistence type="predicted"/>
<feature type="compositionally biased region" description="Polar residues" evidence="1">
    <location>
        <begin position="17"/>
        <end position="29"/>
    </location>
</feature>
<feature type="compositionally biased region" description="Polar residues" evidence="1">
    <location>
        <begin position="61"/>
        <end position="70"/>
    </location>
</feature>
<comment type="caution">
    <text evidence="2">The sequence shown here is derived from an EMBL/GenBank/DDBJ whole genome shotgun (WGS) entry which is preliminary data.</text>
</comment>
<name>A0ABD1Y8K9_9MARC</name>
<evidence type="ECO:0000313" key="3">
    <source>
        <dbReference type="Proteomes" id="UP001605036"/>
    </source>
</evidence>
<protein>
    <submittedName>
        <fullName evidence="2">Uncharacterized protein</fullName>
    </submittedName>
</protein>
<feature type="region of interest" description="Disordered" evidence="1">
    <location>
        <begin position="49"/>
        <end position="70"/>
    </location>
</feature>
<feature type="region of interest" description="Disordered" evidence="1">
    <location>
        <begin position="1"/>
        <end position="29"/>
    </location>
</feature>
<keyword evidence="3" id="KW-1185">Reference proteome</keyword>
<accession>A0ABD1Y8K9</accession>
<dbReference type="EMBL" id="JBHFFA010000006">
    <property type="protein sequence ID" value="KAL2623070.1"/>
    <property type="molecule type" value="Genomic_DNA"/>
</dbReference>
<evidence type="ECO:0000256" key="1">
    <source>
        <dbReference type="SAM" id="MobiDB-lite"/>
    </source>
</evidence>
<evidence type="ECO:0000313" key="2">
    <source>
        <dbReference type="EMBL" id="KAL2623070.1"/>
    </source>
</evidence>
<dbReference type="AlphaFoldDB" id="A0ABD1Y8K9"/>
<dbReference type="Proteomes" id="UP001605036">
    <property type="component" value="Unassembled WGS sequence"/>
</dbReference>
<organism evidence="2 3">
    <name type="scientific">Riccia fluitans</name>
    <dbReference type="NCBI Taxonomy" id="41844"/>
    <lineage>
        <taxon>Eukaryota</taxon>
        <taxon>Viridiplantae</taxon>
        <taxon>Streptophyta</taxon>
        <taxon>Embryophyta</taxon>
        <taxon>Marchantiophyta</taxon>
        <taxon>Marchantiopsida</taxon>
        <taxon>Marchantiidae</taxon>
        <taxon>Marchantiales</taxon>
        <taxon>Ricciaceae</taxon>
        <taxon>Riccia</taxon>
    </lineage>
</organism>
<gene>
    <name evidence="2" type="ORF">R1flu_003275</name>
</gene>